<evidence type="ECO:0000313" key="3">
    <source>
        <dbReference type="Proteomes" id="UP001190700"/>
    </source>
</evidence>
<feature type="non-terminal residue" evidence="2">
    <location>
        <position position="1"/>
    </location>
</feature>
<gene>
    <name evidence="2" type="ORF">CYMTET_19556</name>
</gene>
<reference evidence="2 3" key="1">
    <citation type="journal article" date="2015" name="Genome Biol. Evol.">
        <title>Comparative Genomics of a Bacterivorous Green Alga Reveals Evolutionary Causalities and Consequences of Phago-Mixotrophic Mode of Nutrition.</title>
        <authorList>
            <person name="Burns J.A."/>
            <person name="Paasch A."/>
            <person name="Narechania A."/>
            <person name="Kim E."/>
        </authorList>
    </citation>
    <scope>NUCLEOTIDE SEQUENCE [LARGE SCALE GENOMIC DNA]</scope>
    <source>
        <strain evidence="2 3">PLY_AMNH</strain>
    </source>
</reference>
<evidence type="ECO:0000313" key="2">
    <source>
        <dbReference type="EMBL" id="KAK3272131.1"/>
    </source>
</evidence>
<organism evidence="2 3">
    <name type="scientific">Cymbomonas tetramitiformis</name>
    <dbReference type="NCBI Taxonomy" id="36881"/>
    <lineage>
        <taxon>Eukaryota</taxon>
        <taxon>Viridiplantae</taxon>
        <taxon>Chlorophyta</taxon>
        <taxon>Pyramimonadophyceae</taxon>
        <taxon>Pyramimonadales</taxon>
        <taxon>Pyramimonadaceae</taxon>
        <taxon>Cymbomonas</taxon>
    </lineage>
</organism>
<accession>A0AAE0L4R7</accession>
<proteinExistence type="predicted"/>
<keyword evidence="1" id="KW-0472">Membrane</keyword>
<comment type="caution">
    <text evidence="2">The sequence shown here is derived from an EMBL/GenBank/DDBJ whole genome shotgun (WGS) entry which is preliminary data.</text>
</comment>
<feature type="transmembrane region" description="Helical" evidence="1">
    <location>
        <begin position="54"/>
        <end position="76"/>
    </location>
</feature>
<name>A0AAE0L4R7_9CHLO</name>
<dbReference type="Proteomes" id="UP001190700">
    <property type="component" value="Unassembled WGS sequence"/>
</dbReference>
<sequence length="217" mass="23382">GVRSGRKGAHQLEQPLVLASAALFTAPMAVWQYFSPDAADGWHAVGQYGKELDGHYCGVWCWGLLAVAAMVSNLWMDAAPGMVLPQLHAPHSSLRGFVPAAVVLCVLDRILGHATGTGAIMKSAALMAAACALLTDSHPFQSTFILPNSKPRSHLGAVLPKPLLHQLEGCLKLVHEMVKHIRSAQKQRRLFTFLCINSFFMARPLAPPPPAKPVLTL</sequence>
<feature type="transmembrane region" description="Helical" evidence="1">
    <location>
        <begin position="190"/>
        <end position="206"/>
    </location>
</feature>
<keyword evidence="3" id="KW-1185">Reference proteome</keyword>
<dbReference type="EMBL" id="LGRX02009138">
    <property type="protein sequence ID" value="KAK3272131.1"/>
    <property type="molecule type" value="Genomic_DNA"/>
</dbReference>
<dbReference type="AlphaFoldDB" id="A0AAE0L4R7"/>
<protein>
    <submittedName>
        <fullName evidence="2">Uncharacterized protein</fullName>
    </submittedName>
</protein>
<keyword evidence="1" id="KW-1133">Transmembrane helix</keyword>
<evidence type="ECO:0000256" key="1">
    <source>
        <dbReference type="SAM" id="Phobius"/>
    </source>
</evidence>
<feature type="transmembrane region" description="Helical" evidence="1">
    <location>
        <begin position="16"/>
        <end position="34"/>
    </location>
</feature>
<keyword evidence="1" id="KW-0812">Transmembrane</keyword>